<evidence type="ECO:0000313" key="4">
    <source>
        <dbReference type="Proteomes" id="UP000494363"/>
    </source>
</evidence>
<feature type="domain" description="SMP-30/Gluconolactonase/LRE-like region" evidence="2">
    <location>
        <begin position="17"/>
        <end position="253"/>
    </location>
</feature>
<sequence length="285" mass="31235">MKTHRPQLLVDDFAFLEGPRWYRRHLWVSDITDRKLYRIAPDGQREVVCEVPDRPSGIGFLPDGTPIVVSMVDRKLMRIVNGERVLYADLSSLAPADLNDLVADEHGRIYVGNFGYDLFGGAAKEPADLFVVEPDGTARVAAGGLDFPNGMVLKDGGRTLVVAESWSNRLTSFNRDENGNLSGRRVYADLGNRQPDGICVDREGGIWVPCFNTGEILRVLDGGEVTDRISLDNKRAVACQLGGSDGRTLFCCTFDGPPEDLMSGKRVAAIYTARVDIPGYGDNIA</sequence>
<dbReference type="RefSeq" id="WP_175229540.1">
    <property type="nucleotide sequence ID" value="NZ_CADIKH010000031.1"/>
</dbReference>
<proteinExistence type="predicted"/>
<dbReference type="PANTHER" id="PTHR47572:SF4">
    <property type="entry name" value="LACTONASE DRP35"/>
    <property type="match status" value="1"/>
</dbReference>
<dbReference type="PANTHER" id="PTHR47572">
    <property type="entry name" value="LIPOPROTEIN-RELATED"/>
    <property type="match status" value="1"/>
</dbReference>
<dbReference type="InterPro" id="IPR051262">
    <property type="entry name" value="SMP-30/CGR1_Lactonase"/>
</dbReference>
<dbReference type="GO" id="GO:0016787">
    <property type="term" value="F:hydrolase activity"/>
    <property type="evidence" value="ECO:0007669"/>
    <property type="project" value="UniProtKB-KW"/>
</dbReference>
<accession>A0A6J5ENV6</accession>
<dbReference type="EMBL" id="CADIKH010000031">
    <property type="protein sequence ID" value="CAB3766922.1"/>
    <property type="molecule type" value="Genomic_DNA"/>
</dbReference>
<dbReference type="InterPro" id="IPR013658">
    <property type="entry name" value="SGL"/>
</dbReference>
<dbReference type="AlphaFoldDB" id="A0A6J5ENV6"/>
<dbReference type="Pfam" id="PF08450">
    <property type="entry name" value="SGL"/>
    <property type="match status" value="1"/>
</dbReference>
<keyword evidence="1 3" id="KW-0378">Hydrolase</keyword>
<organism evidence="3 4">
    <name type="scientific">Paraburkholderia humisilvae</name>
    <dbReference type="NCBI Taxonomy" id="627669"/>
    <lineage>
        <taxon>Bacteria</taxon>
        <taxon>Pseudomonadati</taxon>
        <taxon>Pseudomonadota</taxon>
        <taxon>Betaproteobacteria</taxon>
        <taxon>Burkholderiales</taxon>
        <taxon>Burkholderiaceae</taxon>
        <taxon>Paraburkholderia</taxon>
    </lineage>
</organism>
<dbReference type="SUPFAM" id="SSF63829">
    <property type="entry name" value="Calcium-dependent phosphotriesterase"/>
    <property type="match status" value="1"/>
</dbReference>
<evidence type="ECO:0000256" key="1">
    <source>
        <dbReference type="ARBA" id="ARBA00022801"/>
    </source>
</evidence>
<gene>
    <name evidence="3" type="ORF">LMG29542_05473</name>
</gene>
<protein>
    <submittedName>
        <fullName evidence="3">6-deoxy-6-sulfogluconolactonase</fullName>
        <ecNumber evidence="3">3.1.1.99</ecNumber>
    </submittedName>
</protein>
<keyword evidence="4" id="KW-1185">Reference proteome</keyword>
<evidence type="ECO:0000259" key="2">
    <source>
        <dbReference type="Pfam" id="PF08450"/>
    </source>
</evidence>
<dbReference type="InterPro" id="IPR011042">
    <property type="entry name" value="6-blade_b-propeller_TolB-like"/>
</dbReference>
<evidence type="ECO:0000313" key="3">
    <source>
        <dbReference type="EMBL" id="CAB3766922.1"/>
    </source>
</evidence>
<dbReference type="Proteomes" id="UP000494363">
    <property type="component" value="Unassembled WGS sequence"/>
</dbReference>
<reference evidence="3 4" key="1">
    <citation type="submission" date="2020-04" db="EMBL/GenBank/DDBJ databases">
        <authorList>
            <person name="De Canck E."/>
        </authorList>
    </citation>
    <scope>NUCLEOTIDE SEQUENCE [LARGE SCALE GENOMIC DNA]</scope>
    <source>
        <strain evidence="3 4">LMG 29542</strain>
    </source>
</reference>
<name>A0A6J5ENV6_9BURK</name>
<dbReference type="Gene3D" id="2.120.10.30">
    <property type="entry name" value="TolB, C-terminal domain"/>
    <property type="match status" value="1"/>
</dbReference>
<dbReference type="EC" id="3.1.1.99" evidence="3"/>